<reference evidence="2 3" key="1">
    <citation type="journal article" date="2020" name="ISME J.">
        <title>Uncovering the hidden diversity of litter-decomposition mechanisms in mushroom-forming fungi.</title>
        <authorList>
            <person name="Floudas D."/>
            <person name="Bentzer J."/>
            <person name="Ahren D."/>
            <person name="Johansson T."/>
            <person name="Persson P."/>
            <person name="Tunlid A."/>
        </authorList>
    </citation>
    <scope>NUCLEOTIDE SEQUENCE [LARGE SCALE GENOMIC DNA]</scope>
    <source>
        <strain evidence="2 3">CBS 101986</strain>
    </source>
</reference>
<dbReference type="Proteomes" id="UP000567179">
    <property type="component" value="Unassembled WGS sequence"/>
</dbReference>
<protein>
    <submittedName>
        <fullName evidence="2">Uncharacterized protein</fullName>
    </submittedName>
</protein>
<name>A0A8H5AXQ0_9AGAR</name>
<dbReference type="EMBL" id="JAACJJ010000056">
    <property type="protein sequence ID" value="KAF5312861.1"/>
    <property type="molecule type" value="Genomic_DNA"/>
</dbReference>
<feature type="region of interest" description="Disordered" evidence="1">
    <location>
        <begin position="43"/>
        <end position="74"/>
    </location>
</feature>
<evidence type="ECO:0000313" key="2">
    <source>
        <dbReference type="EMBL" id="KAF5312861.1"/>
    </source>
</evidence>
<feature type="compositionally biased region" description="Acidic residues" evidence="1">
    <location>
        <begin position="43"/>
        <end position="52"/>
    </location>
</feature>
<accession>A0A8H5AXQ0</accession>
<keyword evidence="3" id="KW-1185">Reference proteome</keyword>
<feature type="compositionally biased region" description="Acidic residues" evidence="1">
    <location>
        <begin position="59"/>
        <end position="71"/>
    </location>
</feature>
<proteinExistence type="predicted"/>
<comment type="caution">
    <text evidence="2">The sequence shown here is derived from an EMBL/GenBank/DDBJ whole genome shotgun (WGS) entry which is preliminary data.</text>
</comment>
<evidence type="ECO:0000313" key="3">
    <source>
        <dbReference type="Proteomes" id="UP000567179"/>
    </source>
</evidence>
<sequence length="168" mass="18551">MAKFCDTLAATYGTLPMLRNVIVGNNTASSLIDILSIGSDEQGDWDMTDESDQSSCSDGSEEIEDSDDELDLSPIRSSSPIAFPALRNLKLRRVTFDRDEQNSVFVVELDHIEKCLINRSRRGVGILVLVLEDCQNLFGDDVGRLGDLVPDVGWYRTDGDDESEEGSE</sequence>
<evidence type="ECO:0000256" key="1">
    <source>
        <dbReference type="SAM" id="MobiDB-lite"/>
    </source>
</evidence>
<dbReference type="AlphaFoldDB" id="A0A8H5AXQ0"/>
<organism evidence="2 3">
    <name type="scientific">Psilocybe cf. subviscida</name>
    <dbReference type="NCBI Taxonomy" id="2480587"/>
    <lineage>
        <taxon>Eukaryota</taxon>
        <taxon>Fungi</taxon>
        <taxon>Dikarya</taxon>
        <taxon>Basidiomycota</taxon>
        <taxon>Agaricomycotina</taxon>
        <taxon>Agaricomycetes</taxon>
        <taxon>Agaricomycetidae</taxon>
        <taxon>Agaricales</taxon>
        <taxon>Agaricineae</taxon>
        <taxon>Strophariaceae</taxon>
        <taxon>Psilocybe</taxon>
    </lineage>
</organism>
<gene>
    <name evidence="2" type="ORF">D9619_003516</name>
</gene>